<dbReference type="InterPro" id="IPR039420">
    <property type="entry name" value="WalR-like"/>
</dbReference>
<name>A0ABQ5N1U3_9CLOT</name>
<dbReference type="CDD" id="cd00383">
    <property type="entry name" value="trans_reg_C"/>
    <property type="match status" value="1"/>
</dbReference>
<feature type="modified residue" description="4-aspartylphosphate" evidence="8">
    <location>
        <position position="52"/>
    </location>
</feature>
<keyword evidence="5 9" id="KW-0238">DNA-binding</keyword>
<dbReference type="Gene3D" id="3.40.50.2300">
    <property type="match status" value="1"/>
</dbReference>
<protein>
    <recommendedName>
        <fullName evidence="1">Stage 0 sporulation protein A homolog</fullName>
    </recommendedName>
</protein>
<keyword evidence="6" id="KW-0804">Transcription</keyword>
<dbReference type="CDD" id="cd17574">
    <property type="entry name" value="REC_OmpR"/>
    <property type="match status" value="1"/>
</dbReference>
<comment type="caution">
    <text evidence="12">The sequence shown here is derived from an EMBL/GenBank/DDBJ whole genome shotgun (WGS) entry which is preliminary data.</text>
</comment>
<dbReference type="PANTHER" id="PTHR48111">
    <property type="entry name" value="REGULATOR OF RPOS"/>
    <property type="match status" value="1"/>
</dbReference>
<comment type="function">
    <text evidence="7">May play the central regulatory role in sporulation. It may be an element of the effector pathway responsible for the activation of sporulation genes in response to nutritional stress. Spo0A may act in concert with spo0H (a sigma factor) to control the expression of some genes that are critical to the sporulation process.</text>
</comment>
<dbReference type="Gene3D" id="1.10.10.10">
    <property type="entry name" value="Winged helix-like DNA-binding domain superfamily/Winged helix DNA-binding domain"/>
    <property type="match status" value="1"/>
</dbReference>
<feature type="DNA-binding region" description="OmpR/PhoB-type" evidence="9">
    <location>
        <begin position="122"/>
        <end position="216"/>
    </location>
</feature>
<dbReference type="PROSITE" id="PS50110">
    <property type="entry name" value="RESPONSE_REGULATORY"/>
    <property type="match status" value="1"/>
</dbReference>
<dbReference type="EMBL" id="BRXR01000001">
    <property type="protein sequence ID" value="GLC29168.1"/>
    <property type="molecule type" value="Genomic_DNA"/>
</dbReference>
<reference evidence="12 13" key="1">
    <citation type="journal article" date="2024" name="Int. J. Syst. Evol. Microbiol.">
        <title>Clostridium omnivorum sp. nov., isolated from anoxic soil under the treatment of reductive soil disinfestation.</title>
        <authorList>
            <person name="Ueki A."/>
            <person name="Tonouchi A."/>
            <person name="Kaku N."/>
            <person name="Honma S."/>
            <person name="Ueki K."/>
        </authorList>
    </citation>
    <scope>NUCLEOTIDE SEQUENCE [LARGE SCALE GENOMIC DNA]</scope>
    <source>
        <strain evidence="12 13">E14</strain>
    </source>
</reference>
<evidence type="ECO:0000313" key="12">
    <source>
        <dbReference type="EMBL" id="GLC29168.1"/>
    </source>
</evidence>
<dbReference type="PROSITE" id="PS51755">
    <property type="entry name" value="OMPR_PHOB"/>
    <property type="match status" value="1"/>
</dbReference>
<evidence type="ECO:0000256" key="9">
    <source>
        <dbReference type="PROSITE-ProRule" id="PRU01091"/>
    </source>
</evidence>
<dbReference type="Gene3D" id="6.10.250.690">
    <property type="match status" value="1"/>
</dbReference>
<dbReference type="InterPro" id="IPR011006">
    <property type="entry name" value="CheY-like_superfamily"/>
</dbReference>
<keyword evidence="2 8" id="KW-0597">Phosphoprotein</keyword>
<dbReference type="RefSeq" id="WP_309298108.1">
    <property type="nucleotide sequence ID" value="NZ_BRXR01000001.1"/>
</dbReference>
<evidence type="ECO:0000256" key="4">
    <source>
        <dbReference type="ARBA" id="ARBA00023015"/>
    </source>
</evidence>
<keyword evidence="13" id="KW-1185">Reference proteome</keyword>
<dbReference type="Pfam" id="PF00486">
    <property type="entry name" value="Trans_reg_C"/>
    <property type="match status" value="1"/>
</dbReference>
<sequence>MEKILIIEDEEPISELVKINLNMAGYEVIQAMDGEEGLKIINEGKVDLVILDIMLPKIDGYALMPQILQKDIPVIVLTAKDSLRDKVVGLNMGADDYITKPFEGMELIARTKVVLRRIVKEEKVKGFDDVQILLDSRRVLKNGCDVELTPKEFELLNVFIENKGIVLTREKLLEIVWEYDYEGNTRTVDIHVQRLRTKLNTDKIKTVYKIGYRLEI</sequence>
<evidence type="ECO:0000256" key="2">
    <source>
        <dbReference type="ARBA" id="ARBA00022553"/>
    </source>
</evidence>
<dbReference type="SMART" id="SM00448">
    <property type="entry name" value="REC"/>
    <property type="match status" value="1"/>
</dbReference>
<keyword evidence="4" id="KW-0805">Transcription regulation</keyword>
<dbReference type="SUPFAM" id="SSF52172">
    <property type="entry name" value="CheY-like"/>
    <property type="match status" value="1"/>
</dbReference>
<evidence type="ECO:0000256" key="8">
    <source>
        <dbReference type="PROSITE-ProRule" id="PRU00169"/>
    </source>
</evidence>
<evidence type="ECO:0000256" key="7">
    <source>
        <dbReference type="ARBA" id="ARBA00024867"/>
    </source>
</evidence>
<evidence type="ECO:0000256" key="1">
    <source>
        <dbReference type="ARBA" id="ARBA00018672"/>
    </source>
</evidence>
<dbReference type="Pfam" id="PF00072">
    <property type="entry name" value="Response_reg"/>
    <property type="match status" value="1"/>
</dbReference>
<dbReference type="SMART" id="SM00862">
    <property type="entry name" value="Trans_reg_C"/>
    <property type="match status" value="1"/>
</dbReference>
<feature type="domain" description="Response regulatory" evidence="10">
    <location>
        <begin position="3"/>
        <end position="115"/>
    </location>
</feature>
<dbReference type="GO" id="GO:0003677">
    <property type="term" value="F:DNA binding"/>
    <property type="evidence" value="ECO:0007669"/>
    <property type="project" value="UniProtKB-KW"/>
</dbReference>
<dbReference type="InterPro" id="IPR001867">
    <property type="entry name" value="OmpR/PhoB-type_DNA-bd"/>
</dbReference>
<evidence type="ECO:0000313" key="13">
    <source>
        <dbReference type="Proteomes" id="UP001208567"/>
    </source>
</evidence>
<dbReference type="Proteomes" id="UP001208567">
    <property type="component" value="Unassembled WGS sequence"/>
</dbReference>
<dbReference type="InterPro" id="IPR001789">
    <property type="entry name" value="Sig_transdc_resp-reg_receiver"/>
</dbReference>
<dbReference type="InterPro" id="IPR016032">
    <property type="entry name" value="Sig_transdc_resp-reg_C-effctor"/>
</dbReference>
<keyword evidence="3" id="KW-0902">Two-component regulatory system</keyword>
<dbReference type="PANTHER" id="PTHR48111:SF40">
    <property type="entry name" value="PHOSPHATE REGULON TRANSCRIPTIONAL REGULATORY PROTEIN PHOB"/>
    <property type="match status" value="1"/>
</dbReference>
<gene>
    <name evidence="12" type="primary">phoP</name>
    <name evidence="12" type="ORF">bsdE14_05780</name>
</gene>
<proteinExistence type="predicted"/>
<evidence type="ECO:0000256" key="6">
    <source>
        <dbReference type="ARBA" id="ARBA00023163"/>
    </source>
</evidence>
<accession>A0ABQ5N1U3</accession>
<evidence type="ECO:0000256" key="5">
    <source>
        <dbReference type="ARBA" id="ARBA00023125"/>
    </source>
</evidence>
<dbReference type="InterPro" id="IPR036388">
    <property type="entry name" value="WH-like_DNA-bd_sf"/>
</dbReference>
<evidence type="ECO:0000259" key="11">
    <source>
        <dbReference type="PROSITE" id="PS51755"/>
    </source>
</evidence>
<dbReference type="SUPFAM" id="SSF46894">
    <property type="entry name" value="C-terminal effector domain of the bipartite response regulators"/>
    <property type="match status" value="1"/>
</dbReference>
<organism evidence="12 13">
    <name type="scientific">Clostridium omnivorum</name>
    <dbReference type="NCBI Taxonomy" id="1604902"/>
    <lineage>
        <taxon>Bacteria</taxon>
        <taxon>Bacillati</taxon>
        <taxon>Bacillota</taxon>
        <taxon>Clostridia</taxon>
        <taxon>Eubacteriales</taxon>
        <taxon>Clostridiaceae</taxon>
        <taxon>Clostridium</taxon>
    </lineage>
</organism>
<evidence type="ECO:0000259" key="10">
    <source>
        <dbReference type="PROSITE" id="PS50110"/>
    </source>
</evidence>
<feature type="domain" description="OmpR/PhoB-type" evidence="11">
    <location>
        <begin position="122"/>
        <end position="216"/>
    </location>
</feature>
<evidence type="ECO:0000256" key="3">
    <source>
        <dbReference type="ARBA" id="ARBA00023012"/>
    </source>
</evidence>